<organism evidence="1 2">
    <name type="scientific">Coffea arabica</name>
    <name type="common">Arabian coffee</name>
    <dbReference type="NCBI Taxonomy" id="13443"/>
    <lineage>
        <taxon>Eukaryota</taxon>
        <taxon>Viridiplantae</taxon>
        <taxon>Streptophyta</taxon>
        <taxon>Embryophyta</taxon>
        <taxon>Tracheophyta</taxon>
        <taxon>Spermatophyta</taxon>
        <taxon>Magnoliopsida</taxon>
        <taxon>eudicotyledons</taxon>
        <taxon>Gunneridae</taxon>
        <taxon>Pentapetalae</taxon>
        <taxon>asterids</taxon>
        <taxon>lamiids</taxon>
        <taxon>Gentianales</taxon>
        <taxon>Rubiaceae</taxon>
        <taxon>Ixoroideae</taxon>
        <taxon>Gardenieae complex</taxon>
        <taxon>Bertiereae - Coffeeae clade</taxon>
        <taxon>Coffeeae</taxon>
        <taxon>Coffea</taxon>
    </lineage>
</organism>
<proteinExistence type="predicted"/>
<reference evidence="2" key="2">
    <citation type="submission" date="2025-08" db="UniProtKB">
        <authorList>
            <consortium name="RefSeq"/>
        </authorList>
    </citation>
    <scope>IDENTIFICATION</scope>
    <source>
        <tissue evidence="2">Leaves</tissue>
    </source>
</reference>
<name>A0ABM4U0P5_COFAR</name>
<dbReference type="Gene3D" id="3.60.10.10">
    <property type="entry name" value="Endonuclease/exonuclease/phosphatase"/>
    <property type="match status" value="1"/>
</dbReference>
<dbReference type="SUPFAM" id="SSF56219">
    <property type="entry name" value="DNase I-like"/>
    <property type="match status" value="1"/>
</dbReference>
<sequence>MCRENSVRLLVLLEPMSEAGQLEIVRRKLKFDKARSFVDRKIWMLWDSRLQLGSVERADQLVHVRACFEFGASFAVSFVYAKCTRVARRPLWEALEGIGESMNQPWMAIGDFNVISSANERAGGSPPNLRNMEEFNSSMFRCGLSEMGFDGSQFTWTNGSMWQRLDRALINDKWLAAYPVSKFPLGSERGLGDGCTRGGYIPFFNKLVQAREKLRGWSQEVFGNIPSRVKTAEAAYRLREEEYDRCRNDSTRACLNAARAEYNRELAVEYEFWRQKAAVKWLREGEANTSFLHSMVRQRKSSNFIARIKVEEGRWYDSVRHIKASATDFYAKLFTSESTYREGFPELPFTVPSVESGSNDKLKEVLTAEEI</sequence>
<dbReference type="PANTHER" id="PTHR33710:SF71">
    <property type="entry name" value="ENDONUCLEASE_EXONUCLEASE_PHOSPHATASE DOMAIN-CONTAINING PROTEIN"/>
    <property type="match status" value="1"/>
</dbReference>
<accession>A0ABM4U0P5</accession>
<gene>
    <name evidence="2" type="primary">LOC140004618</name>
</gene>
<protein>
    <recommendedName>
        <fullName evidence="3">Endonuclease/exonuclease/phosphatase domain-containing protein</fullName>
    </recommendedName>
</protein>
<evidence type="ECO:0000313" key="2">
    <source>
        <dbReference type="RefSeq" id="XP_071900850.1"/>
    </source>
</evidence>
<dbReference type="InterPro" id="IPR036691">
    <property type="entry name" value="Endo/exonu/phosph_ase_sf"/>
</dbReference>
<reference evidence="1" key="1">
    <citation type="journal article" date="2025" name="Foods">
        <title>Unveiling the Microbial Signatures of Arabica Coffee Cherries: Insights into Ripeness Specific Diversity, Functional Traits, and Implications for Quality and Safety.</title>
        <authorList>
            <consortium name="RefSeq"/>
            <person name="Tenea G.N."/>
            <person name="Cifuentes V."/>
            <person name="Reyes P."/>
            <person name="Cevallos-Vallejos M."/>
        </authorList>
    </citation>
    <scope>NUCLEOTIDE SEQUENCE [LARGE SCALE GENOMIC DNA]</scope>
</reference>
<dbReference type="PANTHER" id="PTHR33710">
    <property type="entry name" value="BNAC02G09200D PROTEIN"/>
    <property type="match status" value="1"/>
</dbReference>
<evidence type="ECO:0008006" key="3">
    <source>
        <dbReference type="Google" id="ProtNLM"/>
    </source>
</evidence>
<evidence type="ECO:0000313" key="1">
    <source>
        <dbReference type="Proteomes" id="UP001652660"/>
    </source>
</evidence>
<dbReference type="Proteomes" id="UP001652660">
    <property type="component" value="Chromosome 1c"/>
</dbReference>
<dbReference type="RefSeq" id="XP_071900850.1">
    <property type="nucleotide sequence ID" value="XM_072044749.1"/>
</dbReference>
<keyword evidence="1" id="KW-1185">Reference proteome</keyword>
<dbReference type="GeneID" id="140004618"/>